<dbReference type="InterPro" id="IPR052515">
    <property type="entry name" value="Gfo/Idh/MocA_Oxidoreductase"/>
</dbReference>
<dbReference type="Gene3D" id="3.40.50.720">
    <property type="entry name" value="NAD(P)-binding Rossmann-like Domain"/>
    <property type="match status" value="1"/>
</dbReference>
<dbReference type="SUPFAM" id="SSF51735">
    <property type="entry name" value="NAD(P)-binding Rossmann-fold domains"/>
    <property type="match status" value="1"/>
</dbReference>
<protein>
    <submittedName>
        <fullName evidence="4">Gfo/Idh/MocA family oxidoreductase</fullName>
    </submittedName>
</protein>
<reference evidence="4 5" key="1">
    <citation type="submission" date="2018-01" db="EMBL/GenBank/DDBJ databases">
        <title>The whole genome sequencing and assembly of Paenibacillus chitinolyticus KCCM 41400 strain.</title>
        <authorList>
            <person name="Kim J.-Y."/>
            <person name="Park M.-K."/>
            <person name="Lee Y.-J."/>
            <person name="Yi H."/>
            <person name="Bahn Y.-S."/>
            <person name="Kim J.F."/>
            <person name="Lee D.-W."/>
        </authorList>
    </citation>
    <scope>NUCLEOTIDE SEQUENCE [LARGE SCALE GENOMIC DNA]</scope>
    <source>
        <strain evidence="4 5">KCCM 41400</strain>
    </source>
</reference>
<dbReference type="EMBL" id="JAMDMJ010000002">
    <property type="protein sequence ID" value="MCY9594668.1"/>
    <property type="molecule type" value="Genomic_DNA"/>
</dbReference>
<dbReference type="EMBL" id="CP026520">
    <property type="protein sequence ID" value="QAV16909.1"/>
    <property type="molecule type" value="Genomic_DNA"/>
</dbReference>
<sequence>MEVVRIGIIGLGNMGSAHAKYLIENKVKGAVLAAVCDARTERLEWAAREFGNGVARFAGIEEMYASGTIDGVIICTPHYGHPAEAVAAFKHGLHVLTEKPAGVYTKQVREMNEAAAAAGKVFGIMYNQRTQPLYKKLRDLIRQGELGEIRRINWIITLWYRSQSYYDSGGWRATWAGEGGGVLINQSPHQLDLWQWVTGMMPKRLRAFCAFGKHRDIEVENEVTAYAEYENGATGVFITSACETPGTNRLEVVGDLGRMVIENDKLTFYRLRQSETEFNRTYKGGFGEPEVWKIDIPVEGQRGQHHLITQDWVNGILHGTPLIAPGEEGLKGLTLSNAMLLSAWTDEWAELPLDEDRFYGLLRQKIEASGAAKTTEEKTLDTTGSY</sequence>
<proteinExistence type="predicted"/>
<keyword evidence="6" id="KW-1185">Reference proteome</keyword>
<dbReference type="Pfam" id="PF01408">
    <property type="entry name" value="GFO_IDH_MocA"/>
    <property type="match status" value="1"/>
</dbReference>
<dbReference type="OrthoDB" id="9815825at2"/>
<dbReference type="GeneID" id="95373996"/>
<evidence type="ECO:0000313" key="4">
    <source>
        <dbReference type="EMBL" id="QAV16909.1"/>
    </source>
</evidence>
<organism evidence="4 5">
    <name type="scientific">Paenibacillus chitinolyticus</name>
    <dbReference type="NCBI Taxonomy" id="79263"/>
    <lineage>
        <taxon>Bacteria</taxon>
        <taxon>Bacillati</taxon>
        <taxon>Bacillota</taxon>
        <taxon>Bacilli</taxon>
        <taxon>Bacillales</taxon>
        <taxon>Paenibacillaceae</taxon>
        <taxon>Paenibacillus</taxon>
    </lineage>
</organism>
<name>A0A410WR54_9BACL</name>
<evidence type="ECO:0000313" key="5">
    <source>
        <dbReference type="Proteomes" id="UP000288943"/>
    </source>
</evidence>
<dbReference type="Pfam" id="PF22725">
    <property type="entry name" value="GFO_IDH_MocA_C3"/>
    <property type="match status" value="1"/>
</dbReference>
<dbReference type="PANTHER" id="PTHR43249:SF1">
    <property type="entry name" value="D-GLUCOSIDE 3-DEHYDROGENASE"/>
    <property type="match status" value="1"/>
</dbReference>
<dbReference type="KEGG" id="pchi:PC41400_04090"/>
<dbReference type="AlphaFoldDB" id="A0A410WR54"/>
<dbReference type="InterPro" id="IPR000683">
    <property type="entry name" value="Gfo/Idh/MocA-like_OxRdtase_N"/>
</dbReference>
<dbReference type="GO" id="GO:0000166">
    <property type="term" value="F:nucleotide binding"/>
    <property type="evidence" value="ECO:0007669"/>
    <property type="project" value="InterPro"/>
</dbReference>
<feature type="domain" description="GFO/IDH/MocA-like oxidoreductase" evidence="2">
    <location>
        <begin position="134"/>
        <end position="259"/>
    </location>
</feature>
<accession>A0A410WR54</accession>
<gene>
    <name evidence="3" type="ORF">M5X16_02645</name>
    <name evidence="4" type="ORF">PC41400_04090</name>
</gene>
<evidence type="ECO:0000259" key="2">
    <source>
        <dbReference type="Pfam" id="PF22725"/>
    </source>
</evidence>
<dbReference type="PANTHER" id="PTHR43249">
    <property type="entry name" value="UDP-N-ACETYL-2-AMINO-2-DEOXY-D-GLUCURONATE OXIDASE"/>
    <property type="match status" value="1"/>
</dbReference>
<dbReference type="InterPro" id="IPR036291">
    <property type="entry name" value="NAD(P)-bd_dom_sf"/>
</dbReference>
<dbReference type="Gene3D" id="3.30.360.10">
    <property type="entry name" value="Dihydrodipicolinate Reductase, domain 2"/>
    <property type="match status" value="1"/>
</dbReference>
<dbReference type="Proteomes" id="UP001527202">
    <property type="component" value="Unassembled WGS sequence"/>
</dbReference>
<evidence type="ECO:0000259" key="1">
    <source>
        <dbReference type="Pfam" id="PF01408"/>
    </source>
</evidence>
<dbReference type="InterPro" id="IPR055170">
    <property type="entry name" value="GFO_IDH_MocA-like_dom"/>
</dbReference>
<dbReference type="RefSeq" id="WP_042232095.1">
    <property type="nucleotide sequence ID" value="NZ_CP026520.1"/>
</dbReference>
<evidence type="ECO:0000313" key="3">
    <source>
        <dbReference type="EMBL" id="MCY9594668.1"/>
    </source>
</evidence>
<reference evidence="3 6" key="2">
    <citation type="submission" date="2022-05" db="EMBL/GenBank/DDBJ databases">
        <title>Genome Sequencing of Bee-Associated Microbes.</title>
        <authorList>
            <person name="Dunlap C."/>
        </authorList>
    </citation>
    <scope>NUCLEOTIDE SEQUENCE [LARGE SCALE GENOMIC DNA]</scope>
    <source>
        <strain evidence="3 6">NRRL B-23120</strain>
    </source>
</reference>
<evidence type="ECO:0000313" key="6">
    <source>
        <dbReference type="Proteomes" id="UP001527202"/>
    </source>
</evidence>
<dbReference type="SUPFAM" id="SSF55347">
    <property type="entry name" value="Glyceraldehyde-3-phosphate dehydrogenase-like, C-terminal domain"/>
    <property type="match status" value="1"/>
</dbReference>
<dbReference type="Proteomes" id="UP000288943">
    <property type="component" value="Chromosome"/>
</dbReference>
<feature type="domain" description="Gfo/Idh/MocA-like oxidoreductase N-terminal" evidence="1">
    <location>
        <begin position="4"/>
        <end position="124"/>
    </location>
</feature>